<dbReference type="eggNOG" id="COG1764">
    <property type="taxonomic scope" value="Bacteria"/>
</dbReference>
<dbReference type="RefSeq" id="WP_009452309.1">
    <property type="nucleotide sequence ID" value="NZ_AMSI01000017.1"/>
</dbReference>
<dbReference type="PANTHER" id="PTHR42830">
    <property type="entry name" value="OSMOTICALLY INDUCIBLE FAMILY PROTEIN"/>
    <property type="match status" value="1"/>
</dbReference>
<dbReference type="Proteomes" id="UP000007374">
    <property type="component" value="Unassembled WGS sequence"/>
</dbReference>
<dbReference type="OrthoDB" id="9807532at2"/>
<dbReference type="InterPro" id="IPR036102">
    <property type="entry name" value="OsmC/Ohrsf"/>
</dbReference>
<evidence type="ECO:0000313" key="1">
    <source>
        <dbReference type="EMBL" id="EKF40532.1"/>
    </source>
</evidence>
<dbReference type="SUPFAM" id="SSF82784">
    <property type="entry name" value="OsmC-like"/>
    <property type="match status" value="1"/>
</dbReference>
<dbReference type="InterPro" id="IPR015946">
    <property type="entry name" value="KH_dom-like_a/b"/>
</dbReference>
<sequence length="145" mass="14910">MKRHANVVWKGSLVEGAGSLDTQSGALSGLPLGFKARFEDESGKTGTNPEELIAGAHAGCFAMQLSHMLAGNDTPAEKLDVRADVTLQPAAGGGFEITKSALTLVGNVPGLDEAKFIEIAEKAKASCPVSKALGAIEVTLDAKYG</sequence>
<dbReference type="InterPro" id="IPR003718">
    <property type="entry name" value="OsmC/Ohr_fam"/>
</dbReference>
<dbReference type="NCBIfam" id="TIGR03562">
    <property type="entry name" value="osmo_induc_OsmC"/>
    <property type="match status" value="1"/>
</dbReference>
<reference evidence="1 2" key="1">
    <citation type="journal article" date="2012" name="J. Bacteriol.">
        <title>Genome Sequence of Nitratireductor indicus Type Strain C115.</title>
        <authorList>
            <person name="Lai Q."/>
            <person name="Li G."/>
            <person name="Yu Z."/>
            <person name="Shao Z."/>
        </authorList>
    </citation>
    <scope>NUCLEOTIDE SEQUENCE [LARGE SCALE GENOMIC DNA]</scope>
    <source>
        <strain evidence="1 2">C115</strain>
    </source>
</reference>
<protein>
    <submittedName>
        <fullName evidence="1">OsmC subfamily peroxiredoxin</fullName>
    </submittedName>
</protein>
<dbReference type="InterPro" id="IPR019904">
    <property type="entry name" value="Peroxiredoxin_OsmC"/>
</dbReference>
<comment type="caution">
    <text evidence="1">The sequence shown here is derived from an EMBL/GenBank/DDBJ whole genome shotgun (WGS) entry which is preliminary data.</text>
</comment>
<dbReference type="EMBL" id="AMSI01000017">
    <property type="protein sequence ID" value="EKF40532.1"/>
    <property type="molecule type" value="Genomic_DNA"/>
</dbReference>
<name>K2PHC6_9HYPH</name>
<dbReference type="STRING" id="721133.SAMN05216176_104303"/>
<dbReference type="GO" id="GO:0006979">
    <property type="term" value="P:response to oxidative stress"/>
    <property type="evidence" value="ECO:0007669"/>
    <property type="project" value="InterPro"/>
</dbReference>
<keyword evidence="2" id="KW-1185">Reference proteome</keyword>
<dbReference type="PATRIC" id="fig|1231190.3.peg.4228"/>
<dbReference type="AlphaFoldDB" id="K2PHC6"/>
<dbReference type="PANTHER" id="PTHR42830:SF1">
    <property type="entry name" value="OSMOTICALLY INDUCIBLE FAMILY PROTEIN"/>
    <property type="match status" value="1"/>
</dbReference>
<gene>
    <name evidence="1" type="ORF">NA8A_20447</name>
</gene>
<dbReference type="Gene3D" id="3.30.300.20">
    <property type="match status" value="1"/>
</dbReference>
<organism evidence="1 2">
    <name type="scientific">Nitratireductor indicus C115</name>
    <dbReference type="NCBI Taxonomy" id="1231190"/>
    <lineage>
        <taxon>Bacteria</taxon>
        <taxon>Pseudomonadati</taxon>
        <taxon>Pseudomonadota</taxon>
        <taxon>Alphaproteobacteria</taxon>
        <taxon>Hyphomicrobiales</taxon>
        <taxon>Phyllobacteriaceae</taxon>
        <taxon>Nitratireductor</taxon>
    </lineage>
</organism>
<evidence type="ECO:0000313" key="2">
    <source>
        <dbReference type="Proteomes" id="UP000007374"/>
    </source>
</evidence>
<dbReference type="InterPro" id="IPR052707">
    <property type="entry name" value="OsmC_Ohr_Peroxiredoxin"/>
</dbReference>
<dbReference type="GO" id="GO:0004601">
    <property type="term" value="F:peroxidase activity"/>
    <property type="evidence" value="ECO:0007669"/>
    <property type="project" value="InterPro"/>
</dbReference>
<dbReference type="Pfam" id="PF02566">
    <property type="entry name" value="OsmC"/>
    <property type="match status" value="1"/>
</dbReference>
<accession>K2PHC6</accession>
<proteinExistence type="predicted"/>